<evidence type="ECO:0000313" key="3">
    <source>
        <dbReference type="Proteomes" id="UP001328107"/>
    </source>
</evidence>
<feature type="non-terminal residue" evidence="2">
    <location>
        <position position="1"/>
    </location>
</feature>
<dbReference type="Pfam" id="PF00651">
    <property type="entry name" value="BTB"/>
    <property type="match status" value="1"/>
</dbReference>
<dbReference type="InterPro" id="IPR000210">
    <property type="entry name" value="BTB/POZ_dom"/>
</dbReference>
<proteinExistence type="predicted"/>
<dbReference type="PANTHER" id="PTHR22744:SF14">
    <property type="entry name" value="BTB DOMAIN-CONTAINING PROTEIN-RELATED"/>
    <property type="match status" value="1"/>
</dbReference>
<dbReference type="CDD" id="cd18186">
    <property type="entry name" value="BTB_POZ_ZBTB_KLHL-like"/>
    <property type="match status" value="1"/>
</dbReference>
<feature type="domain" description="BTB" evidence="1">
    <location>
        <begin position="7"/>
        <end position="74"/>
    </location>
</feature>
<dbReference type="PANTHER" id="PTHR22744">
    <property type="entry name" value="HELIX LOOP HELIX PROTEIN 21-RELATED"/>
    <property type="match status" value="1"/>
</dbReference>
<keyword evidence="3" id="KW-1185">Reference proteome</keyword>
<sequence length="107" mass="12537">DAKDPRHDVAVVINGEKIYVDRGILATHSPVFNEIFFGEFVDQNKKEFEVNDVDREKFIDVLHMIYPSDKKISDDSAEQVLHLADRFKMQMNLSLDSFASRWTMFRK</sequence>
<accession>A0AAN5D0V8</accession>
<dbReference type="SUPFAM" id="SSF54695">
    <property type="entry name" value="POZ domain"/>
    <property type="match status" value="1"/>
</dbReference>
<protein>
    <recommendedName>
        <fullName evidence="1">BTB domain-containing protein</fullName>
    </recommendedName>
</protein>
<gene>
    <name evidence="2" type="ORF">PMAYCL1PPCAC_24951</name>
</gene>
<evidence type="ECO:0000313" key="2">
    <source>
        <dbReference type="EMBL" id="GMR54756.1"/>
    </source>
</evidence>
<dbReference type="SMART" id="SM00225">
    <property type="entry name" value="BTB"/>
    <property type="match status" value="1"/>
</dbReference>
<comment type="caution">
    <text evidence="2">The sequence shown here is derived from an EMBL/GenBank/DDBJ whole genome shotgun (WGS) entry which is preliminary data.</text>
</comment>
<dbReference type="AlphaFoldDB" id="A0AAN5D0V8"/>
<dbReference type="Proteomes" id="UP001328107">
    <property type="component" value="Unassembled WGS sequence"/>
</dbReference>
<dbReference type="Gene3D" id="3.30.710.10">
    <property type="entry name" value="Potassium Channel Kv1.1, Chain A"/>
    <property type="match status" value="1"/>
</dbReference>
<evidence type="ECO:0000259" key="1">
    <source>
        <dbReference type="PROSITE" id="PS50097"/>
    </source>
</evidence>
<name>A0AAN5D0V8_9BILA</name>
<organism evidence="2 3">
    <name type="scientific">Pristionchus mayeri</name>
    <dbReference type="NCBI Taxonomy" id="1317129"/>
    <lineage>
        <taxon>Eukaryota</taxon>
        <taxon>Metazoa</taxon>
        <taxon>Ecdysozoa</taxon>
        <taxon>Nematoda</taxon>
        <taxon>Chromadorea</taxon>
        <taxon>Rhabditida</taxon>
        <taxon>Rhabditina</taxon>
        <taxon>Diplogasteromorpha</taxon>
        <taxon>Diplogasteroidea</taxon>
        <taxon>Neodiplogasteridae</taxon>
        <taxon>Pristionchus</taxon>
    </lineage>
</organism>
<dbReference type="InterPro" id="IPR011333">
    <property type="entry name" value="SKP1/BTB/POZ_sf"/>
</dbReference>
<reference evidence="3" key="1">
    <citation type="submission" date="2022-10" db="EMBL/GenBank/DDBJ databases">
        <title>Genome assembly of Pristionchus species.</title>
        <authorList>
            <person name="Yoshida K."/>
            <person name="Sommer R.J."/>
        </authorList>
    </citation>
    <scope>NUCLEOTIDE SEQUENCE [LARGE SCALE GENOMIC DNA]</scope>
    <source>
        <strain evidence="3">RS5460</strain>
    </source>
</reference>
<dbReference type="EMBL" id="BTRK01000005">
    <property type="protein sequence ID" value="GMR54756.1"/>
    <property type="molecule type" value="Genomic_DNA"/>
</dbReference>
<dbReference type="PROSITE" id="PS50097">
    <property type="entry name" value="BTB"/>
    <property type="match status" value="1"/>
</dbReference>